<proteinExistence type="predicted"/>
<sequence>MGNKSKVRVFTLVVAVVTVTAFVQGAVVEGVEKVLLFSIGALGAASLAMGSHALCGSKRKRVR</sequence>
<accession>A0ABU3QQG5</accession>
<keyword evidence="1" id="KW-1133">Transmembrane helix</keyword>
<gene>
    <name evidence="2" type="ORF">RND61_23490</name>
</gene>
<keyword evidence="1" id="KW-0812">Transmembrane</keyword>
<evidence type="ECO:0000313" key="3">
    <source>
        <dbReference type="Proteomes" id="UP001250181"/>
    </source>
</evidence>
<feature type="transmembrane region" description="Helical" evidence="1">
    <location>
        <begin position="35"/>
        <end position="55"/>
    </location>
</feature>
<name>A0ABU3QQG5_9ACTN</name>
<evidence type="ECO:0008006" key="4">
    <source>
        <dbReference type="Google" id="ProtNLM"/>
    </source>
</evidence>
<organism evidence="2 3">
    <name type="scientific">Streptomyces tamarix</name>
    <dbReference type="NCBI Taxonomy" id="3078565"/>
    <lineage>
        <taxon>Bacteria</taxon>
        <taxon>Bacillati</taxon>
        <taxon>Actinomycetota</taxon>
        <taxon>Actinomycetes</taxon>
        <taxon>Kitasatosporales</taxon>
        <taxon>Streptomycetaceae</taxon>
        <taxon>Streptomyces</taxon>
    </lineage>
</organism>
<dbReference type="RefSeq" id="WP_315880045.1">
    <property type="nucleotide sequence ID" value="NZ_JAWCTQ010000034.1"/>
</dbReference>
<evidence type="ECO:0000256" key="1">
    <source>
        <dbReference type="SAM" id="Phobius"/>
    </source>
</evidence>
<dbReference type="Proteomes" id="UP001250181">
    <property type="component" value="Unassembled WGS sequence"/>
</dbReference>
<dbReference type="EMBL" id="JAWCTQ010000034">
    <property type="protein sequence ID" value="MDT9685000.1"/>
    <property type="molecule type" value="Genomic_DNA"/>
</dbReference>
<comment type="caution">
    <text evidence="2">The sequence shown here is derived from an EMBL/GenBank/DDBJ whole genome shotgun (WGS) entry which is preliminary data.</text>
</comment>
<reference evidence="2 3" key="1">
    <citation type="submission" date="2023-09" db="EMBL/GenBank/DDBJ databases">
        <title>Streptomyces sp. nov.: A antagonism against Alternaria gaisen Producing Streptochlin, Isolated from Tamarix root soil.</title>
        <authorList>
            <person name="Chen Y."/>
        </authorList>
    </citation>
    <scope>NUCLEOTIDE SEQUENCE [LARGE SCALE GENOMIC DNA]</scope>
    <source>
        <strain evidence="2 3">TRM76323</strain>
    </source>
</reference>
<evidence type="ECO:0000313" key="2">
    <source>
        <dbReference type="EMBL" id="MDT9685000.1"/>
    </source>
</evidence>
<keyword evidence="1" id="KW-0472">Membrane</keyword>
<keyword evidence="3" id="KW-1185">Reference proteome</keyword>
<protein>
    <recommendedName>
        <fullName evidence="4">Secreted protein</fullName>
    </recommendedName>
</protein>